<dbReference type="Proteomes" id="UP000054567">
    <property type="component" value="Unassembled WGS sequence"/>
</dbReference>
<evidence type="ECO:0000313" key="2">
    <source>
        <dbReference type="EMBL" id="KMM66387.1"/>
    </source>
</evidence>
<evidence type="ECO:0000313" key="3">
    <source>
        <dbReference type="Proteomes" id="UP000054567"/>
    </source>
</evidence>
<reference evidence="2 3" key="1">
    <citation type="submission" date="2007-06" db="EMBL/GenBank/DDBJ databases">
        <title>The Genome Sequence of Coccidioides posadasii RMSCC_3488.</title>
        <authorList>
            <consortium name="Coccidioides Genome Resources Consortium"/>
            <consortium name="The Broad Institute Genome Sequencing Platform"/>
            <person name="Henn M.R."/>
            <person name="Sykes S."/>
            <person name="Young S."/>
            <person name="Jaffe D."/>
            <person name="Berlin A."/>
            <person name="Alvarez P."/>
            <person name="Butler J."/>
            <person name="Gnerre S."/>
            <person name="Grabherr M."/>
            <person name="Mauceli E."/>
            <person name="Brockman W."/>
            <person name="Kodira C."/>
            <person name="Alvarado L."/>
            <person name="Zeng Q."/>
            <person name="Crawford M."/>
            <person name="Antoine C."/>
            <person name="Devon K."/>
            <person name="Galgiani J."/>
            <person name="Orsborn K."/>
            <person name="Lewis M.L."/>
            <person name="Nusbaum C."/>
            <person name="Galagan J."/>
            <person name="Birren B."/>
        </authorList>
    </citation>
    <scope>NUCLEOTIDE SEQUENCE [LARGE SCALE GENOMIC DNA]</scope>
    <source>
        <strain evidence="2 3">RMSCC 3488</strain>
    </source>
</reference>
<dbReference type="AlphaFoldDB" id="A0A0J6I4S8"/>
<evidence type="ECO:0000256" key="1">
    <source>
        <dbReference type="SAM" id="MobiDB-lite"/>
    </source>
</evidence>
<sequence length="82" mass="9110">MPCEGGVYSKMICRHYRLGARGQSRTDSHERSTRPQSCGSRRWRPRTQGHSTTGCVKPTRPESRAPQFSIATGAVARYSASI</sequence>
<name>A0A0J6I4S8_COCPO</name>
<gene>
    <name evidence="2" type="ORF">CPAG_02726</name>
</gene>
<reference evidence="3" key="2">
    <citation type="journal article" date="2009" name="Genome Res.">
        <title>Comparative genomic analyses of the human fungal pathogens Coccidioides and their relatives.</title>
        <authorList>
            <person name="Sharpton T.J."/>
            <person name="Stajich J.E."/>
            <person name="Rounsley S.D."/>
            <person name="Gardner M.J."/>
            <person name="Wortman J.R."/>
            <person name="Jordar V.S."/>
            <person name="Maiti R."/>
            <person name="Kodira C.D."/>
            <person name="Neafsey D.E."/>
            <person name="Zeng Q."/>
            <person name="Hung C.-Y."/>
            <person name="McMahan C."/>
            <person name="Muszewska A."/>
            <person name="Grynberg M."/>
            <person name="Mandel M.A."/>
            <person name="Kellner E.M."/>
            <person name="Barker B.M."/>
            <person name="Galgiani J.N."/>
            <person name="Orbach M.J."/>
            <person name="Kirkland T.N."/>
            <person name="Cole G.T."/>
            <person name="Henn M.R."/>
            <person name="Birren B.W."/>
            <person name="Taylor J.W."/>
        </authorList>
    </citation>
    <scope>NUCLEOTIDE SEQUENCE [LARGE SCALE GENOMIC DNA]</scope>
    <source>
        <strain evidence="3">RMSCC 3488</strain>
    </source>
</reference>
<dbReference type="EMBL" id="DS268109">
    <property type="protein sequence ID" value="KMM66387.1"/>
    <property type="molecule type" value="Genomic_DNA"/>
</dbReference>
<protein>
    <submittedName>
        <fullName evidence="2">Uncharacterized protein</fullName>
    </submittedName>
</protein>
<accession>A0A0J6I4S8</accession>
<dbReference type="VEuPathDB" id="FungiDB:CPAG_02726"/>
<feature type="compositionally biased region" description="Basic and acidic residues" evidence="1">
    <location>
        <begin position="24"/>
        <end position="33"/>
    </location>
</feature>
<proteinExistence type="predicted"/>
<organism evidence="2 3">
    <name type="scientific">Coccidioides posadasii RMSCC 3488</name>
    <dbReference type="NCBI Taxonomy" id="454284"/>
    <lineage>
        <taxon>Eukaryota</taxon>
        <taxon>Fungi</taxon>
        <taxon>Dikarya</taxon>
        <taxon>Ascomycota</taxon>
        <taxon>Pezizomycotina</taxon>
        <taxon>Eurotiomycetes</taxon>
        <taxon>Eurotiomycetidae</taxon>
        <taxon>Onygenales</taxon>
        <taxon>Onygenaceae</taxon>
        <taxon>Coccidioides</taxon>
    </lineage>
</organism>
<reference evidence="3" key="3">
    <citation type="journal article" date="2010" name="Genome Res.">
        <title>Population genomic sequencing of Coccidioides fungi reveals recent hybridization and transposon control.</title>
        <authorList>
            <person name="Neafsey D.E."/>
            <person name="Barker B.M."/>
            <person name="Sharpton T.J."/>
            <person name="Stajich J.E."/>
            <person name="Park D.J."/>
            <person name="Whiston E."/>
            <person name="Hung C.-Y."/>
            <person name="McMahan C."/>
            <person name="White J."/>
            <person name="Sykes S."/>
            <person name="Heiman D."/>
            <person name="Young S."/>
            <person name="Zeng Q."/>
            <person name="Abouelleil A."/>
            <person name="Aftuck L."/>
            <person name="Bessette D."/>
            <person name="Brown A."/>
            <person name="FitzGerald M."/>
            <person name="Lui A."/>
            <person name="Macdonald J.P."/>
            <person name="Priest M."/>
            <person name="Orbach M.J."/>
            <person name="Galgiani J.N."/>
            <person name="Kirkland T.N."/>
            <person name="Cole G.T."/>
            <person name="Birren B.W."/>
            <person name="Henn M.R."/>
            <person name="Taylor J.W."/>
            <person name="Rounsley S.D."/>
        </authorList>
    </citation>
    <scope>NUCLEOTIDE SEQUENCE [LARGE SCALE GENOMIC DNA]</scope>
    <source>
        <strain evidence="3">RMSCC 3488</strain>
    </source>
</reference>
<feature type="region of interest" description="Disordered" evidence="1">
    <location>
        <begin position="19"/>
        <end position="68"/>
    </location>
</feature>